<feature type="region of interest" description="Disordered" evidence="1">
    <location>
        <begin position="395"/>
        <end position="502"/>
    </location>
</feature>
<evidence type="ECO:0000313" key="2">
    <source>
        <dbReference type="EMBL" id="GAO19019.1"/>
    </source>
</evidence>
<feature type="region of interest" description="Disordered" evidence="1">
    <location>
        <begin position="123"/>
        <end position="142"/>
    </location>
</feature>
<dbReference type="AlphaFoldDB" id="A0A1B5L8R3"/>
<feature type="region of interest" description="Disordered" evidence="1">
    <location>
        <begin position="78"/>
        <end position="112"/>
    </location>
</feature>
<feature type="compositionally biased region" description="Polar residues" evidence="1">
    <location>
        <begin position="439"/>
        <end position="461"/>
    </location>
</feature>
<sequence length="610" mass="68093">MTSTELPPVNFGGGLRLSIFSPRVVKHLEEIETKIEPTITIQEDDTDACHDEEEHPLELDAPKAANIPIHPAPSLQEAHLESLDDATSHHEEEHPAEINAPTPPPALENIPIHPIPSLQEAFSESLDEATNGSTADKPKLRELDAHGRRQALIAQERDEVPLDFKWRFRDGQKQHELAKLIAQISFGVYLLFQDMANSNAQVVTILQGHIDEVDEFLEVVLEDLAEATKDLNSRIEHLKLPLANVQVFEQLLEDRNFRLEILQGNEKIDHVLSRTNAALNQWDRDIDAGIQSTAAFVSWLKDEEDAEWREERPGVADVLDAMKGNAEGWLNAFDDMSDRVQEASNLIMRLSTIIGEMEKKAGEVSRRTWTATFHEPNNFSTERKKTLGIRSLELQTTNAYSPKSASSKSVPPDAIRAPPRPFVEEPSRSRSPKAASPRTNRSNPFDSAPSSDGESFMQSGLSHVDSEMGASTSRRPHLTHSSRSDHPQLYHPVRASPHSPLQQRLDTAVAARPHSDMGLRHQPSAIGGMSTLGIVANAVHNGDARSQVSETRIAGNRTLKKKKSAFGWFKKAFSLDEEERAAFEARKAMQHEGVYYDPNSPKFLDGRRIR</sequence>
<organism evidence="2 3">
    <name type="scientific">Ustilaginoidea virens</name>
    <name type="common">Rice false smut fungus</name>
    <name type="synonym">Villosiclava virens</name>
    <dbReference type="NCBI Taxonomy" id="1159556"/>
    <lineage>
        <taxon>Eukaryota</taxon>
        <taxon>Fungi</taxon>
        <taxon>Dikarya</taxon>
        <taxon>Ascomycota</taxon>
        <taxon>Pezizomycotina</taxon>
        <taxon>Sordariomycetes</taxon>
        <taxon>Hypocreomycetidae</taxon>
        <taxon>Hypocreales</taxon>
        <taxon>Clavicipitaceae</taxon>
        <taxon>Ustilaginoidea</taxon>
    </lineage>
</organism>
<feature type="compositionally biased region" description="Basic and acidic residues" evidence="1">
    <location>
        <begin position="78"/>
        <end position="96"/>
    </location>
</feature>
<comment type="caution">
    <text evidence="2">The sequence shown here is derived from an EMBL/GenBank/DDBJ whole genome shotgun (WGS) entry which is preliminary data.</text>
</comment>
<reference evidence="3" key="1">
    <citation type="journal article" date="2016" name="Genome Announc.">
        <title>Genome sequence of Ustilaginoidea virens IPU010, a rice pathogenic fungus causing false smut.</title>
        <authorList>
            <person name="Kumagai T."/>
            <person name="Ishii T."/>
            <person name="Terai G."/>
            <person name="Umemura M."/>
            <person name="Machida M."/>
            <person name="Asai K."/>
        </authorList>
    </citation>
    <scope>NUCLEOTIDE SEQUENCE [LARGE SCALE GENOMIC DNA]</scope>
    <source>
        <strain evidence="3">IPU010</strain>
    </source>
</reference>
<name>A0A1B5L8R3_USTVR</name>
<feature type="compositionally biased region" description="Low complexity" evidence="1">
    <location>
        <begin position="401"/>
        <end position="412"/>
    </location>
</feature>
<accession>A0A1B5L8R3</accession>
<dbReference type="EMBL" id="BBTG02000019">
    <property type="protein sequence ID" value="GAO19019.1"/>
    <property type="molecule type" value="Genomic_DNA"/>
</dbReference>
<evidence type="ECO:0000256" key="1">
    <source>
        <dbReference type="SAM" id="MobiDB-lite"/>
    </source>
</evidence>
<protein>
    <submittedName>
        <fullName evidence="2">Uncharacterized protein</fullName>
    </submittedName>
</protein>
<dbReference type="Proteomes" id="UP000054053">
    <property type="component" value="Unassembled WGS sequence"/>
</dbReference>
<evidence type="ECO:0000313" key="3">
    <source>
        <dbReference type="Proteomes" id="UP000054053"/>
    </source>
</evidence>
<proteinExistence type="predicted"/>
<gene>
    <name evidence="2" type="ORF">UVI_02036300</name>
</gene>